<evidence type="ECO:0000256" key="3">
    <source>
        <dbReference type="SAM" id="SignalP"/>
    </source>
</evidence>
<dbReference type="PANTHER" id="PTHR44103">
    <property type="entry name" value="PROPROTEIN CONVERTASE P"/>
    <property type="match status" value="1"/>
</dbReference>
<keyword evidence="1 3" id="KW-0732">Signal</keyword>
<dbReference type="InterPro" id="IPR028994">
    <property type="entry name" value="Integrin_alpha_N"/>
</dbReference>
<dbReference type="PANTHER" id="PTHR44103:SF1">
    <property type="entry name" value="PROPROTEIN CONVERTASE P"/>
    <property type="match status" value="1"/>
</dbReference>
<name>A0A1I2IUX8_9ACTN</name>
<feature type="compositionally biased region" description="Low complexity" evidence="2">
    <location>
        <begin position="232"/>
        <end position="266"/>
    </location>
</feature>
<dbReference type="Proteomes" id="UP000199323">
    <property type="component" value="Unassembled WGS sequence"/>
</dbReference>
<dbReference type="Pfam" id="PF13517">
    <property type="entry name" value="FG-GAP_3"/>
    <property type="match status" value="2"/>
</dbReference>
<organism evidence="4 5">
    <name type="scientific">Actinacidiphila alni</name>
    <dbReference type="NCBI Taxonomy" id="380248"/>
    <lineage>
        <taxon>Bacteria</taxon>
        <taxon>Bacillati</taxon>
        <taxon>Actinomycetota</taxon>
        <taxon>Actinomycetes</taxon>
        <taxon>Kitasatosporales</taxon>
        <taxon>Streptomycetaceae</taxon>
        <taxon>Actinacidiphila</taxon>
    </lineage>
</organism>
<dbReference type="RefSeq" id="WP_177246571.1">
    <property type="nucleotide sequence ID" value="NZ_FONG01000014.1"/>
</dbReference>
<feature type="signal peptide" evidence="3">
    <location>
        <begin position="1"/>
        <end position="23"/>
    </location>
</feature>
<dbReference type="EMBL" id="FONG01000014">
    <property type="protein sequence ID" value="SFF45433.1"/>
    <property type="molecule type" value="Genomic_DNA"/>
</dbReference>
<dbReference type="Gene3D" id="2.40.128.340">
    <property type="match status" value="2"/>
</dbReference>
<dbReference type="InterPro" id="IPR013517">
    <property type="entry name" value="FG-GAP"/>
</dbReference>
<reference evidence="4 5" key="1">
    <citation type="submission" date="2016-10" db="EMBL/GenBank/DDBJ databases">
        <authorList>
            <person name="de Groot N.N."/>
        </authorList>
    </citation>
    <scope>NUCLEOTIDE SEQUENCE [LARGE SCALE GENOMIC DNA]</scope>
    <source>
        <strain evidence="4 5">CGMCC 4.3510</strain>
    </source>
</reference>
<protein>
    <submittedName>
        <fullName evidence="4">Repeat domain-containing protein</fullName>
    </submittedName>
</protein>
<feature type="chain" id="PRO_5011698754" evidence="3">
    <location>
        <begin position="24"/>
        <end position="1258"/>
    </location>
</feature>
<proteinExistence type="predicted"/>
<evidence type="ECO:0000256" key="1">
    <source>
        <dbReference type="ARBA" id="ARBA00022729"/>
    </source>
</evidence>
<gene>
    <name evidence="4" type="ORF">SAMN05216251_114197</name>
</gene>
<keyword evidence="5" id="KW-1185">Reference proteome</keyword>
<dbReference type="SUPFAM" id="SSF69318">
    <property type="entry name" value="Integrin alpha N-terminal domain"/>
    <property type="match status" value="2"/>
</dbReference>
<sequence>MLSAAILVSGLTIPLGTATLAHADAKAPSASADVGTTAAEAVAQAKSSGAPVDIPSLTTATETVTANPSGTLSATESVYPTRVRRASTWIPIDTTLHTAADGTLQPKAVPSGISLSGGGSTPLATMTSVGRRLALSWPAPLPVPTVSGSTATYADVLPGVDLQATVSPLGGFTEVLIVKDAAAAANPALSTLVLNADAPDLTVNGDASGSVVVADRDGVPVFTSPTAAMWDSSTQAATSGTAASRRAAAADQEPSASASASSSSTAPGYGAKTGTVTTHVTDGQLTLTPDTTVLRGADTHYPVYIDPDFNPMPGNDPQTAYDEIQQGCPDKNALNSSTAPYDTPGVGLNDFSGCEGVERALYQFKTDTHLWNAGARILNATLKAKEVYSASCSTTSDVNAWYFKGTLSKSTTWTTRPLDITLQDTQSYGNACSSAPSKGFDVKDAFTRAHNGKLPSVGLMLSATPDDEQSGLNFRRFANNPTVTVEYNTIPTVTSATTSPSASTIGHTTVFLNAGVYDADAGAPVQAKFTLTGKDSSGKTVYPVAGSPAQPVELSTTVTQQGTISWRPGYLPTGTYTWTAQADDGDKAHPASVVTKTFKVDATAPGAPSITSPDIYPAGDDAPPLTPPARTQLEFDITPPSGVTDIAYYAYNWGSAPPTVNPPLTVKPDTGKQSATLRIVPMGFVRDQLFVYAVDKAGNESPANNFSFNTAPPTTPDATGDLTADGKPDLVMPGADGNLRVYPGTANGGLATPANLWHTDEYHPAVDFTGAKTAVGAFGGNMEQDIFVLSSDKQAYIYEGNGDGEPVPCSTSPDSCADLKQTAVLSPMLDDTGEAHPVLDWSQVAQIAVDNSQHATGSMPGLWLVTDDGKLYSAAGTTTYGTFDTPILIGDDFQNTDITDAGVVNGYAALWARNTATGSLTLYEGTADSIAGSDPSTKIVTATSGWGSNAVSSFASAGAGNAGTASPDLWTTDAQAVHNISYYAATGTPGSLAARKYVQTMTPPDDFTGDGRADIIAGWNNGTLHLYTGEGSNQLSSGKQIWDSGWSTVRLMVAGDFNGDGKSDIVAVWNDKTLHRYDGTGTGGLKGNVPLFPGSDNWDIVREMTAGDFNGDGLTDLVAVWNDGTLHLYTNKGDGTLNGPVDFWGDNSWSGMRLLSGGDYNGDGKSDLLAVHASDGVLRLYKGDGNGHLAAAVESGALNWSTISDIIPGDFSGDGKADLAAIWGDGSLHLYAGTGSGTFNHIGPMWPDNSWTTVRIAT</sequence>
<evidence type="ECO:0000313" key="4">
    <source>
        <dbReference type="EMBL" id="SFF45433.1"/>
    </source>
</evidence>
<dbReference type="STRING" id="380248.SAMN05216251_114197"/>
<evidence type="ECO:0000256" key="2">
    <source>
        <dbReference type="SAM" id="MobiDB-lite"/>
    </source>
</evidence>
<feature type="region of interest" description="Disordered" evidence="2">
    <location>
        <begin position="231"/>
        <end position="277"/>
    </location>
</feature>
<evidence type="ECO:0000313" key="5">
    <source>
        <dbReference type="Proteomes" id="UP000199323"/>
    </source>
</evidence>
<accession>A0A1I2IUX8</accession>
<dbReference type="AlphaFoldDB" id="A0A1I2IUX8"/>